<dbReference type="KEGG" id="lamb:KBB96_13005"/>
<dbReference type="AlphaFoldDB" id="A0A975G6C9"/>
<keyword evidence="3" id="KW-1185">Reference proteome</keyword>
<organism evidence="2 3">
    <name type="scientific">Luteolibacter ambystomatis</name>
    <dbReference type="NCBI Taxonomy" id="2824561"/>
    <lineage>
        <taxon>Bacteria</taxon>
        <taxon>Pseudomonadati</taxon>
        <taxon>Verrucomicrobiota</taxon>
        <taxon>Verrucomicrobiia</taxon>
        <taxon>Verrucomicrobiales</taxon>
        <taxon>Verrucomicrobiaceae</taxon>
        <taxon>Luteolibacter</taxon>
    </lineage>
</organism>
<reference evidence="2" key="1">
    <citation type="submission" date="2021-04" db="EMBL/GenBank/DDBJ databases">
        <title>Luteolibacter sp. 32A isolated from the skin of an Anderson's salamander (Ambystoma andersonii).</title>
        <authorList>
            <person name="Spergser J."/>
            <person name="Busse H.-J."/>
        </authorList>
    </citation>
    <scope>NUCLEOTIDE SEQUENCE</scope>
    <source>
        <strain evidence="2">32A</strain>
    </source>
</reference>
<evidence type="ECO:0000313" key="3">
    <source>
        <dbReference type="Proteomes" id="UP000676169"/>
    </source>
</evidence>
<accession>A0A975G6C9</accession>
<feature type="region of interest" description="Disordered" evidence="1">
    <location>
        <begin position="1226"/>
        <end position="1248"/>
    </location>
</feature>
<feature type="region of interest" description="Disordered" evidence="1">
    <location>
        <begin position="1015"/>
        <end position="1051"/>
    </location>
</feature>
<evidence type="ECO:0000313" key="2">
    <source>
        <dbReference type="EMBL" id="QUE49788.1"/>
    </source>
</evidence>
<dbReference type="RefSeq" id="WP_211629877.1">
    <property type="nucleotide sequence ID" value="NZ_CP073100.1"/>
</dbReference>
<dbReference type="EMBL" id="CP073100">
    <property type="protein sequence ID" value="QUE49788.1"/>
    <property type="molecule type" value="Genomic_DNA"/>
</dbReference>
<proteinExistence type="predicted"/>
<dbReference type="Proteomes" id="UP000676169">
    <property type="component" value="Chromosome"/>
</dbReference>
<protein>
    <submittedName>
        <fullName evidence="2">Uncharacterized protein</fullName>
    </submittedName>
</protein>
<name>A0A975G6C9_9BACT</name>
<evidence type="ECO:0000256" key="1">
    <source>
        <dbReference type="SAM" id="MobiDB-lite"/>
    </source>
</evidence>
<sequence>MSAPVFFAKKYRRARVRGFSLVITLMMMMLLSILALGLLSLSTITLRASSQGTAQSVARSNARLALVMALGQLQTLAGPDTRATAPAAQQEVEASAGGKAQGQQVAQPHWIGVWPTTVTGNGNAGFVVGRYGADSEKKNYLVDLRNASTPSSGSSTFDASRTEFGSKGQLGWLVSADPSMILDPKTFESSEDKTRVVFGSQWASSGDPEQKKKAVSVPVVSVKAGEDQKGGYAYWVSDESEKANIAIEDRQTPGSQNSLAVSQISAADNVDSGFNGHGELARGPASVVKNVSTLNTAALLPLSGKSEDLAKKIRELGHDLTATSVGLLTNPQTGGYQQDLSAFLARQETITETTTLGSASSGFTPDSSIGTPGLSIGSPLVYGARHSATSPRFGALKAWADLAAQVSGQGGGAQIKASLPPYTTTHPYKGPDLTRVAAQAIQPIMTEFSVGFDFTPFSTAQAGRDASKDGLRLHIYPRVVLWNPYNVAINAPSYLAIVRYDPRVSLKMRGVALETPFYTKKSSSHGYYPYLLSMVEDDETITNNCLGFTTEATVIPAGQALVFTPDVAKGTSKIGGTAVKYDARRIETNILTCRNPISSPGGQENFYGEAPIRPGGDNTLHFSGIPKAGTTDYSWSYVNDVGMFYQLKQLPAGVSNLTVPAAGNYETIQYVVPNAWGTNYKTYEGLKDGTNSEGQPFQEYGLSATRHQQSTWRVGVRVRWFDETNEWAARTNNGALFMGRIPFVSAWSQYNLRGGHVHTAWLGSNVNYSEADPGKAYEWNPGGNYINIRNNLSNDDTRMMASPNDAGQFTIPPFGNSSDLGGVQSFVFYEVPQSDTPVASLAQFQNAQLSYANYQPGNVVGWSFQDVRSERGATVVRPGRAGSADVGGADDISQPKRWNVGHEGLIQKGSGHADDILLYDMAFEVNNRLFDNYYLSTIPYSSSGSSWNLQTVLPNGRLRPIFAKTEKSARISLGALDTAFNKSASLLGNCGAFNVNSTSEAAWIAHLSGLRGLKRDTSGGSASGSSPFSRMQHPTAVNGEPSSWIDPSTWSGSRGLNDDEIRQLAKAMVQEVKLRGPFLSLSDFVNRRLVDAPASANSALKEDSESNTLEATGRYGALDGAIRRANLNKNLQAGGTSDLASCEQAFNGDDLTKGYIPYGAQPDYKTIGLPGYLTQGDILSVLAPTLTARGDTFLVRSYGEARDKDGKVTASAWCEAVVQRTPDYMDSRNESATRELVPGSSDPTDPTVVENGKLTTLNKKFGRRFELVSFRWLKSSEV</sequence>
<gene>
    <name evidence="2" type="ORF">KBB96_13005</name>
</gene>